<gene>
    <name evidence="11" type="primary">whiB</name>
    <name evidence="13" type="ORF">J2S37_001290</name>
</gene>
<keyword evidence="11" id="KW-0963">Cytoplasm</keyword>
<dbReference type="RefSeq" id="WP_277104183.1">
    <property type="nucleotide sequence ID" value="NZ_BAAAJS010000071.1"/>
</dbReference>
<reference evidence="13 14" key="1">
    <citation type="submission" date="2023-07" db="EMBL/GenBank/DDBJ databases">
        <title>Sequencing the genomes of 1000 actinobacteria strains.</title>
        <authorList>
            <person name="Klenk H.-P."/>
        </authorList>
    </citation>
    <scope>NUCLEOTIDE SEQUENCE [LARGE SCALE GENOMIC DNA]</scope>
    <source>
        <strain evidence="13 14">DSM 44508</strain>
    </source>
</reference>
<evidence type="ECO:0000256" key="7">
    <source>
        <dbReference type="ARBA" id="ARBA00023015"/>
    </source>
</evidence>
<evidence type="ECO:0000256" key="9">
    <source>
        <dbReference type="ARBA" id="ARBA00023157"/>
    </source>
</evidence>
<evidence type="ECO:0000256" key="6">
    <source>
        <dbReference type="ARBA" id="ARBA00023014"/>
    </source>
</evidence>
<keyword evidence="9 11" id="KW-1015">Disulfide bond</keyword>
<keyword evidence="8 11" id="KW-0238">DNA-binding</keyword>
<dbReference type="InterPro" id="IPR034768">
    <property type="entry name" value="4FE4S_WBL"/>
</dbReference>
<evidence type="ECO:0000256" key="1">
    <source>
        <dbReference type="ARBA" id="ARBA00004496"/>
    </source>
</evidence>
<keyword evidence="4 11" id="KW-0479">Metal-binding</keyword>
<dbReference type="InterPro" id="IPR003482">
    <property type="entry name" value="Whib"/>
</dbReference>
<evidence type="ECO:0000256" key="5">
    <source>
        <dbReference type="ARBA" id="ARBA00023004"/>
    </source>
</evidence>
<comment type="similarity">
    <text evidence="2 11">Belongs to the WhiB family.</text>
</comment>
<keyword evidence="3 11" id="KW-0004">4Fe-4S</keyword>
<feature type="binding site" evidence="11">
    <location>
        <position position="23"/>
    </location>
    <ligand>
        <name>[4Fe-4S] cluster</name>
        <dbReference type="ChEBI" id="CHEBI:49883"/>
    </ligand>
</feature>
<comment type="PTM">
    <text evidence="11">Upon Fe-S cluster removal intramolecular disulfide bonds are formed.</text>
</comment>
<keyword evidence="14" id="KW-1185">Reference proteome</keyword>
<comment type="subcellular location">
    <subcellularLocation>
        <location evidence="1 11">Cytoplasm</location>
    </subcellularLocation>
</comment>
<keyword evidence="5 11" id="KW-0408">Iron</keyword>
<evidence type="ECO:0000313" key="14">
    <source>
        <dbReference type="Proteomes" id="UP001183619"/>
    </source>
</evidence>
<organism evidence="13 14">
    <name type="scientific">Corynebacterium felinum</name>
    <dbReference type="NCBI Taxonomy" id="131318"/>
    <lineage>
        <taxon>Bacteria</taxon>
        <taxon>Bacillati</taxon>
        <taxon>Actinomycetota</taxon>
        <taxon>Actinomycetes</taxon>
        <taxon>Mycobacteriales</taxon>
        <taxon>Corynebacteriaceae</taxon>
        <taxon>Corynebacterium</taxon>
    </lineage>
</organism>
<dbReference type="Proteomes" id="UP001183619">
    <property type="component" value="Unassembled WGS sequence"/>
</dbReference>
<comment type="PTM">
    <text evidence="11">The Fe-S cluster can be nitrosylated by nitric oxide (NO).</text>
</comment>
<dbReference type="Pfam" id="PF02467">
    <property type="entry name" value="Whib"/>
    <property type="match status" value="1"/>
</dbReference>
<feature type="binding site" evidence="11">
    <location>
        <position position="62"/>
    </location>
    <ligand>
        <name>[4Fe-4S] cluster</name>
        <dbReference type="ChEBI" id="CHEBI:49883"/>
    </ligand>
</feature>
<proteinExistence type="inferred from homology"/>
<evidence type="ECO:0000256" key="3">
    <source>
        <dbReference type="ARBA" id="ARBA00022485"/>
    </source>
</evidence>
<dbReference type="EMBL" id="JAVDYF010000001">
    <property type="protein sequence ID" value="MDR7354752.1"/>
    <property type="molecule type" value="Genomic_DNA"/>
</dbReference>
<evidence type="ECO:0000256" key="11">
    <source>
        <dbReference type="HAMAP-Rule" id="MF_01479"/>
    </source>
</evidence>
<accession>A0ABU2B806</accession>
<protein>
    <recommendedName>
        <fullName evidence="11">Transcriptional regulator WhiB</fullName>
    </recommendedName>
</protein>
<evidence type="ECO:0000313" key="13">
    <source>
        <dbReference type="EMBL" id="MDR7354752.1"/>
    </source>
</evidence>
<evidence type="ECO:0000259" key="12">
    <source>
        <dbReference type="PROSITE" id="PS51674"/>
    </source>
</evidence>
<comment type="caution">
    <text evidence="13">The sequence shown here is derived from an EMBL/GenBank/DDBJ whole genome shotgun (WGS) entry which is preliminary data.</text>
</comment>
<keyword evidence="6 11" id="KW-0411">Iron-sulfur</keyword>
<comment type="function">
    <text evidence="11">Acts as a transcriptional regulator. Probably redox-responsive. The apo- but not holo-form probably binds DNA.</text>
</comment>
<comment type="cofactor">
    <cofactor evidence="11">
        <name>[4Fe-4S] cluster</name>
        <dbReference type="ChEBI" id="CHEBI:49883"/>
    </cofactor>
    <text evidence="11">Binds 1 [4Fe-4S] cluster per subunit. Following nitrosylation of the [4Fe-4S] cluster binds 1 [4Fe-8(NO)] cluster per subunit.</text>
</comment>
<evidence type="ECO:0000256" key="10">
    <source>
        <dbReference type="ARBA" id="ARBA00023163"/>
    </source>
</evidence>
<feature type="domain" description="4Fe-4S Wbl-type" evidence="12">
    <location>
        <begin position="22"/>
        <end position="86"/>
    </location>
</feature>
<dbReference type="HAMAP" id="MF_01479">
    <property type="entry name" value="WhiB"/>
    <property type="match status" value="1"/>
</dbReference>
<keyword evidence="10 11" id="KW-0804">Transcription</keyword>
<evidence type="ECO:0000256" key="8">
    <source>
        <dbReference type="ARBA" id="ARBA00023125"/>
    </source>
</evidence>
<evidence type="ECO:0000256" key="2">
    <source>
        <dbReference type="ARBA" id="ARBA00006597"/>
    </source>
</evidence>
<dbReference type="PROSITE" id="PS51674">
    <property type="entry name" value="4FE4S_WBL"/>
    <property type="match status" value="1"/>
</dbReference>
<name>A0ABU2B806_9CORY</name>
<evidence type="ECO:0000256" key="4">
    <source>
        <dbReference type="ARBA" id="ARBA00022723"/>
    </source>
</evidence>
<feature type="binding site" evidence="11">
    <location>
        <position position="56"/>
    </location>
    <ligand>
        <name>[4Fe-4S] cluster</name>
        <dbReference type="ChEBI" id="CHEBI:49883"/>
    </ligand>
</feature>
<feature type="binding site" evidence="11">
    <location>
        <position position="53"/>
    </location>
    <ligand>
        <name>[4Fe-4S] cluster</name>
        <dbReference type="ChEBI" id="CHEBI:49883"/>
    </ligand>
</feature>
<dbReference type="PANTHER" id="PTHR38839">
    <property type="entry name" value="TRANSCRIPTIONAL REGULATOR WHID-RELATED"/>
    <property type="match status" value="1"/>
</dbReference>
<keyword evidence="7 11" id="KW-0805">Transcription regulation</keyword>
<sequence>MSNTPRTPRPISNHWEWQLHSACRYEDADIFYAPDYVRGKPKVLQERRAKSICRGCPVRQDCLEHALTYHEPYGVWGGLNESERWELINQRRLLRVSVVPQQRAV</sequence>